<name>A0A0W0R2L7_9GAMM</name>
<dbReference type="Proteomes" id="UP000054859">
    <property type="component" value="Unassembled WGS sequence"/>
</dbReference>
<dbReference type="EMBL" id="LNKA01000001">
    <property type="protein sequence ID" value="KTC65344.1"/>
    <property type="molecule type" value="Genomic_DNA"/>
</dbReference>
<evidence type="ECO:0000313" key="3">
    <source>
        <dbReference type="Proteomes" id="UP000054859"/>
    </source>
</evidence>
<reference evidence="2 4" key="2">
    <citation type="submission" date="2018-12" db="EMBL/GenBank/DDBJ databases">
        <authorList>
            <consortium name="Pathogen Informatics"/>
        </authorList>
    </citation>
    <scope>NUCLEOTIDE SEQUENCE [LARGE SCALE GENOMIC DNA]</scope>
    <source>
        <strain evidence="2 4">NCTC12735</strain>
        <plasmid evidence="4">9</plasmid>
    </source>
</reference>
<reference evidence="1 3" key="1">
    <citation type="submission" date="2015-11" db="EMBL/GenBank/DDBJ databases">
        <title>Identification of large and diverse effector repertoires of 38 Legionella species.</title>
        <authorList>
            <person name="Burstein D."/>
            <person name="Amaro F."/>
            <person name="Zusman T."/>
            <person name="Lifshitz Z."/>
            <person name="Cohen O."/>
            <person name="Gilbert J.A."/>
            <person name="Pupko T."/>
            <person name="Shuman H.A."/>
            <person name="Segal G."/>
        </authorList>
    </citation>
    <scope>NUCLEOTIDE SEQUENCE [LARGE SCALE GENOMIC DNA]</scope>
    <source>
        <strain evidence="1 3">1762-AUS-E</strain>
    </source>
</reference>
<gene>
    <name evidence="1" type="ORF">Lade_0002</name>
    <name evidence="2" type="ORF">NCTC12735_00454</name>
</gene>
<proteinExistence type="predicted"/>
<evidence type="ECO:0000313" key="2">
    <source>
        <dbReference type="EMBL" id="VEH84834.1"/>
    </source>
</evidence>
<dbReference type="Proteomes" id="UP000281170">
    <property type="component" value="Plasmid 9"/>
</dbReference>
<organism evidence="1 3">
    <name type="scientific">Legionella adelaidensis</name>
    <dbReference type="NCBI Taxonomy" id="45056"/>
    <lineage>
        <taxon>Bacteria</taxon>
        <taxon>Pseudomonadati</taxon>
        <taxon>Pseudomonadota</taxon>
        <taxon>Gammaproteobacteria</taxon>
        <taxon>Legionellales</taxon>
        <taxon>Legionellaceae</taxon>
        <taxon>Legionella</taxon>
    </lineage>
</organism>
<evidence type="ECO:0000313" key="1">
    <source>
        <dbReference type="EMBL" id="KTC65344.1"/>
    </source>
</evidence>
<dbReference type="KEGG" id="ladl:NCTC12735_00454"/>
<protein>
    <submittedName>
        <fullName evidence="1">Uncharacterized protein</fullName>
    </submittedName>
</protein>
<keyword evidence="2" id="KW-0614">Plasmid</keyword>
<dbReference type="RefSeq" id="WP_058461117.1">
    <property type="nucleotide sequence ID" value="NZ_CAAAHS010000003.1"/>
</dbReference>
<dbReference type="PATRIC" id="fig|45056.6.peg.2"/>
<sequence length="81" mass="9715">MKAKTEILNSNDFQYHFDRHIYYNKQSKKIFSSEIIEDNTEKWLVDKIQERNNTGSWQIYFNNGCTLEMKKELISELDSSS</sequence>
<dbReference type="AlphaFoldDB" id="A0A0W0R2L7"/>
<geneLocation type="plasmid" evidence="2 4">
    <name>9</name>
</geneLocation>
<keyword evidence="3" id="KW-1185">Reference proteome</keyword>
<dbReference type="EMBL" id="LR134418">
    <property type="protein sequence ID" value="VEH84834.1"/>
    <property type="molecule type" value="Genomic_DNA"/>
</dbReference>
<dbReference type="OrthoDB" id="5648206at2"/>
<evidence type="ECO:0000313" key="4">
    <source>
        <dbReference type="Proteomes" id="UP000281170"/>
    </source>
</evidence>
<accession>A0A0W0R2L7</accession>